<keyword evidence="4" id="KW-1185">Reference proteome</keyword>
<name>A0ABT9A6H7_9BACT</name>
<dbReference type="InterPro" id="IPR006626">
    <property type="entry name" value="PbH1"/>
</dbReference>
<gene>
    <name evidence="3" type="ORF">Q5H92_03665</name>
</gene>
<dbReference type="InterPro" id="IPR012334">
    <property type="entry name" value="Pectin_lyas_fold"/>
</dbReference>
<evidence type="ECO:0000259" key="1">
    <source>
        <dbReference type="Pfam" id="PF18962"/>
    </source>
</evidence>
<dbReference type="EMBL" id="JAUQSX010000001">
    <property type="protein sequence ID" value="MDO7845442.1"/>
    <property type="molecule type" value="Genomic_DNA"/>
</dbReference>
<dbReference type="SUPFAM" id="SSF51126">
    <property type="entry name" value="Pectin lyase-like"/>
    <property type="match status" value="1"/>
</dbReference>
<feature type="domain" description="Secretion system C-terminal sorting" evidence="1">
    <location>
        <begin position="1406"/>
        <end position="1478"/>
    </location>
</feature>
<evidence type="ECO:0000259" key="2">
    <source>
        <dbReference type="Pfam" id="PF19081"/>
    </source>
</evidence>
<evidence type="ECO:0000313" key="4">
    <source>
        <dbReference type="Proteomes" id="UP001167796"/>
    </source>
</evidence>
<dbReference type="InterPro" id="IPR026444">
    <property type="entry name" value="Secre_tail"/>
</dbReference>
<protein>
    <submittedName>
        <fullName evidence="3">T9SS type A sorting domain-containing protein</fullName>
    </submittedName>
</protein>
<accession>A0ABT9A6H7</accession>
<dbReference type="RefSeq" id="WP_305010127.1">
    <property type="nucleotide sequence ID" value="NZ_JAUQSX010000001.1"/>
</dbReference>
<dbReference type="InterPro" id="IPR044023">
    <property type="entry name" value="Ig_7"/>
</dbReference>
<dbReference type="Proteomes" id="UP001167796">
    <property type="component" value="Unassembled WGS sequence"/>
</dbReference>
<dbReference type="InterPro" id="IPR011050">
    <property type="entry name" value="Pectin_lyase_fold/virulence"/>
</dbReference>
<dbReference type="Gene3D" id="2.160.20.10">
    <property type="entry name" value="Single-stranded right-handed beta-helix, Pectin lyase-like"/>
    <property type="match status" value="1"/>
</dbReference>
<feature type="domain" description="Ig-like" evidence="2">
    <location>
        <begin position="899"/>
        <end position="963"/>
    </location>
</feature>
<organism evidence="3 4">
    <name type="scientific">Hymenobacter mellowenesis</name>
    <dbReference type="NCBI Taxonomy" id="3063995"/>
    <lineage>
        <taxon>Bacteria</taxon>
        <taxon>Pseudomonadati</taxon>
        <taxon>Bacteroidota</taxon>
        <taxon>Cytophagia</taxon>
        <taxon>Cytophagales</taxon>
        <taxon>Hymenobacteraceae</taxon>
        <taxon>Hymenobacter</taxon>
    </lineage>
</organism>
<dbReference type="SMART" id="SM00710">
    <property type="entry name" value="PbH1"/>
    <property type="match status" value="8"/>
</dbReference>
<evidence type="ECO:0000313" key="3">
    <source>
        <dbReference type="EMBL" id="MDO7845442.1"/>
    </source>
</evidence>
<proteinExistence type="predicted"/>
<sequence length="1480" mass="150375">MFENLLRKPQSQRCGTLVAGKRLARVLGVGALLLGGLSARAQTPTTVFSETFEGATNSFTIVNGTQTNQWYVGTPGGNGPTTAGTKAAFISNDAGVTNAYTITATTPVATSVVHLYRDVTFPAGQSIVDLGFDWKAGGESTYDYIQVFLVPTTVTPVAGTQLVSGTAGAVQLGTNLNLQTAFGRTTFQLPGNVAGTTQRVVFTWRNDNSGGVQPPATIDNITSTAATANPISGAYTINSALPTAGTNFTSFTDAATRLNRDGISGPLTLTVSGGPYTEQFLLNEVTGTSATNTIVVNGGGRTIQFASANSNQRAVVQLNGTDYTTINNLNIDATNAGTPGTYGYGILLTNAADNDRITNNVVNAGQASTSTFFTGIAVNGSVAGATTSGNAANNLTLEGNTVNGGYYGITLMGVSATSLNTGNIIRNNTVRDFYTYGIYVGYQDGLRLVGNDIARPLRTTVGTFYGVYFSGASINTAVEKNRIHDPFTGNLTSTSSAYLFYIATSTTATAATPNDFVNNLCYNMNGNGLLAAFYNTGSSFIRMYNNTVSCDDQVASTATTYGIYNSGASADIKNNVVSVTRAGTGTKYGLYFLTNIPASNYNDIYVPNGNVGYYTSAYATLTAWQAASNSVFDQNSVSVDPLFVNPASGNFTPGNVALNNAGTPLTRVTDDITGATRGAAPDLGAYEFTPVSLDVAPVSLVGPATATACYSTTEPITVQVRNAGTAALNFATNALTVTVVVTPPTGAAQTFTTTVSTGTLASGATQNITLPTTLDMSALGTYSFAVTATAVGDLNTTNNVLTPAPTRTVVAPVAGTLSPASTNICFSGTAALSLAGAANGNLQYQSSSSATGTFTDIAGATSATYTTPVLTSTTYYRVRITCNSNTVYSNVSTITVNSPAITTAPSPLSICAGGTASLSATVPTGINVRYYTAATGGTLVGTGNPYVTPALTASTTYYAEAFAGGQENVGKASTTGADGTNTGGGLYFTTTGPTTIANVTVYRTANSAAGTATINLLSGSTSSTTGALATITVPVPANTTAAVSPTVLTLNFAVPAAGNYTLYLSAATPSLVRDYSVNAGITFPYVSPSGTVRITDGTLAGYYYFFYNWQIGSECVSTAARTPIQVNVTPGLVATLPAAAATICGSSTYALTGTIAGTATGATYTTSGTGTFSPNATTLNATYTPSAADIAAGTVTITLTPTGPSAPCTQTARTVLTLTTPPNSSFSYPSGVYCTNSPVTVAPILAPGASIGTFSASGVGLRIDPATGVITLSNTNIDGTFTISNTVTGTGACSTGSSSTATFTVIFGIGQPTLTATPQTGGAVQLSTPPLTGVTYQFYRNTGGTATAVGAPTATGTLLLNAGTQSGSYTVVAISSAGCSSLPSTAVTATVLGTQTATLNGVSLRVFPNPTPNGQLTLELSGIHAKASQLTVLNSLGQLVHTSMLPVGTGALNLAHLAAGVYTVRVQTEQGVLTQRIVRE</sequence>
<dbReference type="NCBIfam" id="TIGR04183">
    <property type="entry name" value="Por_Secre_tail"/>
    <property type="match status" value="1"/>
</dbReference>
<dbReference type="Pfam" id="PF19081">
    <property type="entry name" value="Ig_7"/>
    <property type="match status" value="1"/>
</dbReference>
<reference evidence="3" key="1">
    <citation type="submission" date="2023-07" db="EMBL/GenBank/DDBJ databases">
        <authorList>
            <person name="Kim M.K."/>
        </authorList>
    </citation>
    <scope>NUCLEOTIDE SEQUENCE</scope>
    <source>
        <strain evidence="3">M29</strain>
    </source>
</reference>
<comment type="caution">
    <text evidence="3">The sequence shown here is derived from an EMBL/GenBank/DDBJ whole genome shotgun (WGS) entry which is preliminary data.</text>
</comment>
<dbReference type="Pfam" id="PF18962">
    <property type="entry name" value="Por_Secre_tail"/>
    <property type="match status" value="1"/>
</dbReference>